<dbReference type="SMART" id="SM00822">
    <property type="entry name" value="PKS_KR"/>
    <property type="match status" value="1"/>
</dbReference>
<gene>
    <name evidence="3" type="ORF">MACH08_11630</name>
</gene>
<dbReference type="Gene3D" id="3.40.50.720">
    <property type="entry name" value="NAD(P)-binding Rossmann-like Domain"/>
    <property type="match status" value="1"/>
</dbReference>
<evidence type="ECO:0000256" key="1">
    <source>
        <dbReference type="ARBA" id="ARBA00006484"/>
    </source>
</evidence>
<feature type="domain" description="Ketoreductase" evidence="2">
    <location>
        <begin position="6"/>
        <end position="188"/>
    </location>
</feature>
<dbReference type="InterPro" id="IPR020904">
    <property type="entry name" value="Sc_DH/Rdtase_CS"/>
</dbReference>
<sequence length="247" mass="27084">MLLQDKVAIITGASRGIGRDIALLFAKEGAKVVLNYVHNDTEATSIYEEIISMDGTASIFRGDVSKEEVVKELIDFTVNQYKRIDILVNNAGITRDKFLINMKLEEWHQVIETNLTAPFLTSKYALRKMMKQRYGKIINLSSLSGLAGNKGQANYAASKAGIIGLTRAIAQEYSGKGIWSNAIAPGVVVTDMSKQIPVSERDYKLNAILLEKPGEPAEIARVALFLASDLSDFVNGEVIRADGGIRF</sequence>
<dbReference type="PROSITE" id="PS00061">
    <property type="entry name" value="ADH_SHORT"/>
    <property type="match status" value="1"/>
</dbReference>
<dbReference type="Proteomes" id="UP001275436">
    <property type="component" value="Unassembled WGS sequence"/>
</dbReference>
<dbReference type="Pfam" id="PF13561">
    <property type="entry name" value="adh_short_C2"/>
    <property type="match status" value="1"/>
</dbReference>
<evidence type="ECO:0000313" key="4">
    <source>
        <dbReference type="Proteomes" id="UP001275436"/>
    </source>
</evidence>
<dbReference type="NCBIfam" id="NF009466">
    <property type="entry name" value="PRK12826.1-2"/>
    <property type="match status" value="1"/>
</dbReference>
<dbReference type="RefSeq" id="WP_260049350.1">
    <property type="nucleotide sequence ID" value="NZ_BSKO01000001.1"/>
</dbReference>
<proteinExistence type="inferred from homology"/>
<dbReference type="PRINTS" id="PR00081">
    <property type="entry name" value="GDHRDH"/>
</dbReference>
<dbReference type="PRINTS" id="PR00080">
    <property type="entry name" value="SDRFAMILY"/>
</dbReference>
<dbReference type="EMBL" id="BSKO01000001">
    <property type="protein sequence ID" value="GLO65379.1"/>
    <property type="molecule type" value="Genomic_DNA"/>
</dbReference>
<protein>
    <submittedName>
        <fullName evidence="3">Beta-ketoacyl-ACP reductase</fullName>
    </submittedName>
</protein>
<comment type="caution">
    <text evidence="3">The sequence shown here is derived from an EMBL/GenBank/DDBJ whole genome shotgun (WGS) entry which is preliminary data.</text>
</comment>
<dbReference type="InterPro" id="IPR050259">
    <property type="entry name" value="SDR"/>
</dbReference>
<evidence type="ECO:0000259" key="2">
    <source>
        <dbReference type="SMART" id="SM00822"/>
    </source>
</evidence>
<comment type="similarity">
    <text evidence="1">Belongs to the short-chain dehydrogenases/reductases (SDR) family.</text>
</comment>
<keyword evidence="4" id="KW-1185">Reference proteome</keyword>
<dbReference type="InterPro" id="IPR036291">
    <property type="entry name" value="NAD(P)-bd_dom_sf"/>
</dbReference>
<name>A0ABQ5TEV5_9BACI</name>
<reference evidence="3 4" key="1">
    <citation type="submission" date="2023-02" db="EMBL/GenBank/DDBJ databases">
        <title>Oceanobacillus kimchii IFOP_LL358 isolated form Alexandrium catenella lab strain.</title>
        <authorList>
            <person name="Gajardo G."/>
            <person name="Ueki S."/>
            <person name="Maruyama F."/>
        </authorList>
    </citation>
    <scope>NUCLEOTIDE SEQUENCE [LARGE SCALE GENOMIC DNA]</scope>
    <source>
        <strain evidence="3 4">IFOP_LL358</strain>
    </source>
</reference>
<dbReference type="PANTHER" id="PTHR42879">
    <property type="entry name" value="3-OXOACYL-(ACYL-CARRIER-PROTEIN) REDUCTASE"/>
    <property type="match status" value="1"/>
</dbReference>
<dbReference type="PANTHER" id="PTHR42879:SF2">
    <property type="entry name" value="3-OXOACYL-[ACYL-CARRIER-PROTEIN] REDUCTASE FABG"/>
    <property type="match status" value="1"/>
</dbReference>
<accession>A0ABQ5TEV5</accession>
<dbReference type="InterPro" id="IPR002347">
    <property type="entry name" value="SDR_fam"/>
</dbReference>
<evidence type="ECO:0000313" key="3">
    <source>
        <dbReference type="EMBL" id="GLO65379.1"/>
    </source>
</evidence>
<organism evidence="3 4">
    <name type="scientific">Oceanobacillus kimchii</name>
    <dbReference type="NCBI Taxonomy" id="746691"/>
    <lineage>
        <taxon>Bacteria</taxon>
        <taxon>Bacillati</taxon>
        <taxon>Bacillota</taxon>
        <taxon>Bacilli</taxon>
        <taxon>Bacillales</taxon>
        <taxon>Bacillaceae</taxon>
        <taxon>Oceanobacillus</taxon>
    </lineage>
</organism>
<dbReference type="InterPro" id="IPR057326">
    <property type="entry name" value="KR_dom"/>
</dbReference>
<dbReference type="SUPFAM" id="SSF51735">
    <property type="entry name" value="NAD(P)-binding Rossmann-fold domains"/>
    <property type="match status" value="1"/>
</dbReference>
<dbReference type="NCBIfam" id="NF005559">
    <property type="entry name" value="PRK07231.1"/>
    <property type="match status" value="1"/>
</dbReference>